<evidence type="ECO:0000256" key="1">
    <source>
        <dbReference type="SAM" id="Phobius"/>
    </source>
</evidence>
<reference evidence="2" key="1">
    <citation type="submission" date="2014-07" db="EMBL/GenBank/DDBJ databases">
        <authorList>
            <person name="Hornung V.Bastian."/>
        </authorList>
    </citation>
    <scope>NUCLEOTIDE SEQUENCE</scope>
    <source>
        <strain evidence="2">PCE-S</strain>
    </source>
</reference>
<keyword evidence="1" id="KW-0472">Membrane</keyword>
<dbReference type="InterPro" id="IPR007059">
    <property type="entry name" value="DmsC"/>
</dbReference>
<feature type="transmembrane region" description="Helical" evidence="1">
    <location>
        <begin position="38"/>
        <end position="59"/>
    </location>
</feature>
<dbReference type="RefSeq" id="WP_208925423.1">
    <property type="nucleotide sequence ID" value="NZ_LK996017.1"/>
</dbReference>
<accession>A0A098AYJ3</accession>
<feature type="transmembrane region" description="Helical" evidence="1">
    <location>
        <begin position="212"/>
        <end position="232"/>
    </location>
</feature>
<feature type="transmembrane region" description="Helical" evidence="1">
    <location>
        <begin position="262"/>
        <end position="286"/>
    </location>
</feature>
<evidence type="ECO:0000313" key="2">
    <source>
        <dbReference type="EMBL" id="CDX01172.1"/>
    </source>
</evidence>
<keyword evidence="1" id="KW-1133">Transmembrane helix</keyword>
<dbReference type="EMBL" id="LK996017">
    <property type="protein sequence ID" value="CDX01172.1"/>
    <property type="molecule type" value="Genomic_DNA"/>
</dbReference>
<sequence>MENLSLILFSICLQGAIGTMAFVALGKSFNKEGQFKPAMVTAAGLAIVGLLASLLHLGRPLAALNSLAHFGTSWLSREIWFTAVFTGLTVLCALLVLIKPAAKGAVNALAPLAAVIGLIDVYIMSSIYNYASVPAWQHGSIFVEFYAAAISLGAVIFLALSGKEADKVKKAASLAVGIAVVVQVAAMVAYYIQLGTSENLAAGQSLALLNSMSGVMTTKWLFILLGAGLLMFPMGKGSMKISVGQAAAQMAAPTEGTAGTTVYLAAALVVIGQILGRYIFYAVMIVNTVGLS</sequence>
<dbReference type="Gene3D" id="1.20.1630.10">
    <property type="entry name" value="Formate dehydrogenase/DMSO reductase domain"/>
    <property type="match status" value="1"/>
</dbReference>
<gene>
    <name evidence="2" type="ORF">DPCES_1285</name>
</gene>
<feature type="transmembrane region" description="Helical" evidence="1">
    <location>
        <begin position="140"/>
        <end position="160"/>
    </location>
</feature>
<dbReference type="PANTHER" id="PTHR38095:SF2">
    <property type="entry name" value="ANAEROBIC DIMETHYL SULFOXIDE REDUCTASE CHAIN C"/>
    <property type="match status" value="1"/>
</dbReference>
<proteinExistence type="predicted"/>
<dbReference type="PATRIC" id="fig|49338.4.peg.1391"/>
<feature type="transmembrane region" description="Helical" evidence="1">
    <location>
        <begin position="172"/>
        <end position="192"/>
    </location>
</feature>
<dbReference type="GO" id="GO:0009390">
    <property type="term" value="C:dimethyl sulfoxide reductase complex"/>
    <property type="evidence" value="ECO:0007669"/>
    <property type="project" value="TreeGrafter"/>
</dbReference>
<feature type="transmembrane region" description="Helical" evidence="1">
    <location>
        <begin position="105"/>
        <end position="128"/>
    </location>
</feature>
<keyword evidence="1" id="KW-0812">Transmembrane</keyword>
<feature type="transmembrane region" description="Helical" evidence="1">
    <location>
        <begin position="6"/>
        <end position="26"/>
    </location>
</feature>
<dbReference type="PANTHER" id="PTHR38095">
    <property type="entry name" value="ANAEROBIC DIMETHYL SULFOXIDE REDUCTASE CHAIN YNFH"/>
    <property type="match status" value="1"/>
</dbReference>
<dbReference type="GO" id="GO:0009389">
    <property type="term" value="F:dimethyl sulfoxide reductase activity"/>
    <property type="evidence" value="ECO:0007669"/>
    <property type="project" value="TreeGrafter"/>
</dbReference>
<dbReference type="AlphaFoldDB" id="A0A098AYJ3"/>
<protein>
    <submittedName>
        <fullName evidence="2">Molybdopterin oxidoreductase anchor subunit</fullName>
    </submittedName>
</protein>
<dbReference type="GO" id="GO:0005886">
    <property type="term" value="C:plasma membrane"/>
    <property type="evidence" value="ECO:0007669"/>
    <property type="project" value="TreeGrafter"/>
</dbReference>
<feature type="transmembrane region" description="Helical" evidence="1">
    <location>
        <begin position="79"/>
        <end position="98"/>
    </location>
</feature>
<name>A0A098AYJ3_DESHA</name>
<dbReference type="Pfam" id="PF04976">
    <property type="entry name" value="DmsC"/>
    <property type="match status" value="1"/>
</dbReference>
<dbReference type="GO" id="GO:0019645">
    <property type="term" value="P:anaerobic electron transport chain"/>
    <property type="evidence" value="ECO:0007669"/>
    <property type="project" value="InterPro"/>
</dbReference>
<organism evidence="2">
    <name type="scientific">Desulfitobacterium hafniense</name>
    <name type="common">Desulfitobacterium frappieri</name>
    <dbReference type="NCBI Taxonomy" id="49338"/>
    <lineage>
        <taxon>Bacteria</taxon>
        <taxon>Bacillati</taxon>
        <taxon>Bacillota</taxon>
        <taxon>Clostridia</taxon>
        <taxon>Eubacteriales</taxon>
        <taxon>Desulfitobacteriaceae</taxon>
        <taxon>Desulfitobacterium</taxon>
    </lineage>
</organism>